<protein>
    <submittedName>
        <fullName evidence="1">Uncharacterized protein</fullName>
    </submittedName>
</protein>
<proteinExistence type="predicted"/>
<dbReference type="AlphaFoldDB" id="A0A4Z1NQN9"/>
<sequence length="81" mass="9452">MVSHVTMWPRPFQNSIWARAASMRQFWDGRRRLRIDRQLLTAISSHCRGFRFTVPIHLRNALLRVDCFSHGSRSSDNPVSG</sequence>
<comment type="caution">
    <text evidence="1">The sequence shown here is derived from an EMBL/GenBank/DDBJ whole genome shotgun (WGS) entry which is preliminary data.</text>
</comment>
<accession>A0A4Z1NQN9</accession>
<gene>
    <name evidence="1" type="ORF">E6O75_ATG09998</name>
</gene>
<dbReference type="EMBL" id="SNSC02000029">
    <property type="protein sequence ID" value="TID13049.1"/>
    <property type="molecule type" value="Genomic_DNA"/>
</dbReference>
<organism evidence="1 2">
    <name type="scientific">Venturia nashicola</name>
    <dbReference type="NCBI Taxonomy" id="86259"/>
    <lineage>
        <taxon>Eukaryota</taxon>
        <taxon>Fungi</taxon>
        <taxon>Dikarya</taxon>
        <taxon>Ascomycota</taxon>
        <taxon>Pezizomycotina</taxon>
        <taxon>Dothideomycetes</taxon>
        <taxon>Pleosporomycetidae</taxon>
        <taxon>Venturiales</taxon>
        <taxon>Venturiaceae</taxon>
        <taxon>Venturia</taxon>
    </lineage>
</organism>
<name>A0A4Z1NQN9_9PEZI</name>
<keyword evidence="2" id="KW-1185">Reference proteome</keyword>
<evidence type="ECO:0000313" key="2">
    <source>
        <dbReference type="Proteomes" id="UP000298493"/>
    </source>
</evidence>
<reference evidence="1 2" key="1">
    <citation type="submission" date="2019-04" db="EMBL/GenBank/DDBJ databases">
        <title>High contiguity whole genome sequence and gene annotation resource for two Venturia nashicola isolates.</title>
        <authorList>
            <person name="Prokchorchik M."/>
            <person name="Won K."/>
            <person name="Lee Y."/>
            <person name="Choi E.D."/>
            <person name="Segonzac C."/>
            <person name="Sohn K.H."/>
        </authorList>
    </citation>
    <scope>NUCLEOTIDE SEQUENCE [LARGE SCALE GENOMIC DNA]</scope>
    <source>
        <strain evidence="1 2">PRI2</strain>
    </source>
</reference>
<evidence type="ECO:0000313" key="1">
    <source>
        <dbReference type="EMBL" id="TID13049.1"/>
    </source>
</evidence>
<dbReference type="Proteomes" id="UP000298493">
    <property type="component" value="Unassembled WGS sequence"/>
</dbReference>